<dbReference type="EMBL" id="UOFH01000322">
    <property type="protein sequence ID" value="VAW65613.1"/>
    <property type="molecule type" value="Genomic_DNA"/>
</dbReference>
<proteinExistence type="predicted"/>
<evidence type="ECO:0000259" key="1">
    <source>
        <dbReference type="PROSITE" id="PS50234"/>
    </source>
</evidence>
<sequence length="825" mass="91808">MEKINNVGSRGQSSQTLSIFGMAFLFLAIGSLLSSCAQQNTQQTDRTLIYRSLSNLPLWVTNLPSNPDYFYALGISTNTPSIRKGRLAAARDAAVEVSRYLGLKAESRFEMQSTELTRRIINEMTVSTSAQLEGISLSQMYYEEYLSTNANKNKKENVFDVYVLLRIPMDDLLQEQARQKLKKGEMLSEINKTNEQAEAHLRNGNFPLAWQKWMLAMRLLDEGEKNNIASLQIYRSLLTAVEGLKLSVNTEGDSANVAKNNLAMVPHVTAQALFTNHGDAVVLKGLPLHFRLVKNTAAGKIKRTNSSGQVKYFFPKKATRELEIRLVMSSFAVDRAGISSQLSQKITFLETLLENKVTHFGDVNSAQAGVLKSKNKGAQSQAFTYVKKEQPINVSVMTNNAYAFLGGNNQNISLTLKVDVMPGQSENMWRPPLNLSVVIDKSASMNSDGKIDYTKKATAFLVDHLTPQDHLSIVAYNESVDVVSPTNWVSSPGVLKHHISEIEAEGMTNVSGGLFEGYAQVKKNMNAKGVNRILLLSDGRANRGIIQTKGFVPYAKKYAQEGISISALGVGDDYNEELLVALADGSKGNYYYIKNPEDIPGIFSQELTRLVSVAAKNVWVNIELKPGVELLDSFGQPYTQISENKYQFGLGDIHYGGRGILLLELSGTAAKAGEKKLAVVNVSYDDTNSKAKVEKVMPVSVNFTRNVDLIKNAVNQQVEKYVLLARSIEQLEKVLETMDEGLYENAINSLNQTYSSLDAFARTTEDAEFTQRMEFLKHFTHEIEELQESGGLHEHNEQARKNLGYQLYLEKHSHRTLQHPLHSEK</sequence>
<dbReference type="SMART" id="SM00327">
    <property type="entry name" value="VWA"/>
    <property type="match status" value="1"/>
</dbReference>
<dbReference type="AlphaFoldDB" id="A0A3B0XNC1"/>
<evidence type="ECO:0000313" key="2">
    <source>
        <dbReference type="EMBL" id="VAW65613.1"/>
    </source>
</evidence>
<reference evidence="2" key="1">
    <citation type="submission" date="2018-06" db="EMBL/GenBank/DDBJ databases">
        <authorList>
            <person name="Zhirakovskaya E."/>
        </authorList>
    </citation>
    <scope>NUCLEOTIDE SEQUENCE</scope>
</reference>
<feature type="domain" description="VWFA" evidence="1">
    <location>
        <begin position="434"/>
        <end position="607"/>
    </location>
</feature>
<organism evidence="2">
    <name type="scientific">hydrothermal vent metagenome</name>
    <dbReference type="NCBI Taxonomy" id="652676"/>
    <lineage>
        <taxon>unclassified sequences</taxon>
        <taxon>metagenomes</taxon>
        <taxon>ecological metagenomes</taxon>
    </lineage>
</organism>
<dbReference type="PROSITE" id="PS50234">
    <property type="entry name" value="VWFA"/>
    <property type="match status" value="1"/>
</dbReference>
<name>A0A3B0XNC1_9ZZZZ</name>
<dbReference type="Gene3D" id="3.40.50.410">
    <property type="entry name" value="von Willebrand factor, type A domain"/>
    <property type="match status" value="1"/>
</dbReference>
<dbReference type="InterPro" id="IPR002035">
    <property type="entry name" value="VWF_A"/>
</dbReference>
<accession>A0A3B0XNC1</accession>
<dbReference type="SUPFAM" id="SSF53300">
    <property type="entry name" value="vWA-like"/>
    <property type="match status" value="1"/>
</dbReference>
<dbReference type="InterPro" id="IPR051266">
    <property type="entry name" value="CLCR"/>
</dbReference>
<gene>
    <name evidence="2" type="ORF">MNBD_GAMMA08-1780</name>
</gene>
<dbReference type="PANTHER" id="PTHR10579">
    <property type="entry name" value="CALCIUM-ACTIVATED CHLORIDE CHANNEL REGULATOR"/>
    <property type="match status" value="1"/>
</dbReference>
<dbReference type="Pfam" id="PF00092">
    <property type="entry name" value="VWA"/>
    <property type="match status" value="1"/>
</dbReference>
<protein>
    <recommendedName>
        <fullName evidence="1">VWFA domain-containing protein</fullName>
    </recommendedName>
</protein>
<dbReference type="PANTHER" id="PTHR10579:SF43">
    <property type="entry name" value="ZINC FINGER (C3HC4-TYPE RING FINGER) FAMILY PROTEIN"/>
    <property type="match status" value="1"/>
</dbReference>
<dbReference type="InterPro" id="IPR036465">
    <property type="entry name" value="vWFA_dom_sf"/>
</dbReference>